<accession>A0A1I1PYN6</accession>
<dbReference type="InterPro" id="IPR000362">
    <property type="entry name" value="Fumarate_lyase_fam"/>
</dbReference>
<dbReference type="PANTHER" id="PTHR42696">
    <property type="entry name" value="ASPARTATE AMMONIA-LYASE"/>
    <property type="match status" value="1"/>
</dbReference>
<dbReference type="PANTHER" id="PTHR42696:SF2">
    <property type="entry name" value="ASPARTATE AMMONIA-LYASE"/>
    <property type="match status" value="1"/>
</dbReference>
<protein>
    <submittedName>
        <fullName evidence="4">Aspartate ammonia-lyase</fullName>
    </submittedName>
</protein>
<dbReference type="GO" id="GO:0005829">
    <property type="term" value="C:cytosol"/>
    <property type="evidence" value="ECO:0007669"/>
    <property type="project" value="TreeGrafter"/>
</dbReference>
<dbReference type="FunFam" id="1.10.40.30:FF:000002">
    <property type="entry name" value="Fumarate hydratase class II"/>
    <property type="match status" value="1"/>
</dbReference>
<dbReference type="Pfam" id="PF10415">
    <property type="entry name" value="FumaraseC_C"/>
    <property type="match status" value="1"/>
</dbReference>
<evidence type="ECO:0000256" key="1">
    <source>
        <dbReference type="ARBA" id="ARBA00023239"/>
    </source>
</evidence>
<dbReference type="STRING" id="1123010.SAMN02745724_03672"/>
<dbReference type="EMBL" id="FOLO01000036">
    <property type="protein sequence ID" value="SFD15006.1"/>
    <property type="molecule type" value="Genomic_DNA"/>
</dbReference>
<evidence type="ECO:0000313" key="5">
    <source>
        <dbReference type="Proteomes" id="UP000198862"/>
    </source>
</evidence>
<dbReference type="AlphaFoldDB" id="A0A1I1PYN6"/>
<dbReference type="PROSITE" id="PS00163">
    <property type="entry name" value="FUMARATE_LYASES"/>
    <property type="match status" value="1"/>
</dbReference>
<dbReference type="InterPro" id="IPR008948">
    <property type="entry name" value="L-Aspartase-like"/>
</dbReference>
<feature type="domain" description="Fumarase C C-terminal" evidence="3">
    <location>
        <begin position="413"/>
        <end position="466"/>
    </location>
</feature>
<gene>
    <name evidence="4" type="ORF">SAMN02745724_03672</name>
</gene>
<dbReference type="FunFam" id="1.10.275.10:FF:000001">
    <property type="entry name" value="Fumarate hydratase, mitochondrial"/>
    <property type="match status" value="1"/>
</dbReference>
<dbReference type="InterPro" id="IPR018951">
    <property type="entry name" value="Fumarase_C_C"/>
</dbReference>
<feature type="domain" description="Fumarate lyase N-terminal" evidence="2">
    <location>
        <begin position="17"/>
        <end position="347"/>
    </location>
</feature>
<proteinExistence type="predicted"/>
<dbReference type="GO" id="GO:0008797">
    <property type="term" value="F:aspartate ammonia-lyase activity"/>
    <property type="evidence" value="ECO:0007669"/>
    <property type="project" value="TreeGrafter"/>
</dbReference>
<dbReference type="InterPro" id="IPR020557">
    <property type="entry name" value="Fumarate_lyase_CS"/>
</dbReference>
<dbReference type="NCBIfam" id="NF008909">
    <property type="entry name" value="PRK12273.1"/>
    <property type="match status" value="1"/>
</dbReference>
<dbReference type="Gene3D" id="1.10.275.10">
    <property type="entry name" value="Fumarase/aspartase (N-terminal domain)"/>
    <property type="match status" value="1"/>
</dbReference>
<dbReference type="RefSeq" id="WP_091987919.1">
    <property type="nucleotide sequence ID" value="NZ_FOLO01000036.1"/>
</dbReference>
<dbReference type="OrthoDB" id="9802809at2"/>
<evidence type="ECO:0000259" key="2">
    <source>
        <dbReference type="Pfam" id="PF00206"/>
    </source>
</evidence>
<dbReference type="GO" id="GO:0006099">
    <property type="term" value="P:tricarboxylic acid cycle"/>
    <property type="evidence" value="ECO:0007669"/>
    <property type="project" value="InterPro"/>
</dbReference>
<dbReference type="Proteomes" id="UP000198862">
    <property type="component" value="Unassembled WGS sequence"/>
</dbReference>
<dbReference type="InterPro" id="IPR024083">
    <property type="entry name" value="Fumarase/histidase_N"/>
</dbReference>
<evidence type="ECO:0000313" key="4">
    <source>
        <dbReference type="EMBL" id="SFD15006.1"/>
    </source>
</evidence>
<keyword evidence="1 4" id="KW-0456">Lyase</keyword>
<dbReference type="SUPFAM" id="SSF48557">
    <property type="entry name" value="L-aspartase-like"/>
    <property type="match status" value="1"/>
</dbReference>
<dbReference type="GO" id="GO:0006531">
    <property type="term" value="P:aspartate metabolic process"/>
    <property type="evidence" value="ECO:0007669"/>
    <property type="project" value="TreeGrafter"/>
</dbReference>
<keyword evidence="5" id="KW-1185">Reference proteome</keyword>
<dbReference type="CDD" id="cd01357">
    <property type="entry name" value="Aspartase"/>
    <property type="match status" value="1"/>
</dbReference>
<reference evidence="4 5" key="1">
    <citation type="submission" date="2016-10" db="EMBL/GenBank/DDBJ databases">
        <authorList>
            <person name="de Groot N.N."/>
        </authorList>
    </citation>
    <scope>NUCLEOTIDE SEQUENCE [LARGE SCALE GENOMIC DNA]</scope>
    <source>
        <strain evidence="4 5">DSM 6059</strain>
    </source>
</reference>
<evidence type="ECO:0000259" key="3">
    <source>
        <dbReference type="Pfam" id="PF10415"/>
    </source>
</evidence>
<dbReference type="Pfam" id="PF00206">
    <property type="entry name" value="Lyase_1"/>
    <property type="match status" value="1"/>
</dbReference>
<dbReference type="Gene3D" id="1.20.200.10">
    <property type="entry name" value="Fumarase/aspartase (Central domain)"/>
    <property type="match status" value="1"/>
</dbReference>
<dbReference type="PRINTS" id="PR00149">
    <property type="entry name" value="FUMRATELYASE"/>
</dbReference>
<dbReference type="FunFam" id="1.20.200.10:FF:000001">
    <property type="entry name" value="Fumarate hydratase, mitochondrial"/>
    <property type="match status" value="1"/>
</dbReference>
<dbReference type="InterPro" id="IPR022761">
    <property type="entry name" value="Fumarate_lyase_N"/>
</dbReference>
<organism evidence="4 5">
    <name type="scientific">Pseudoalteromonas denitrificans DSM 6059</name>
    <dbReference type="NCBI Taxonomy" id="1123010"/>
    <lineage>
        <taxon>Bacteria</taxon>
        <taxon>Pseudomonadati</taxon>
        <taxon>Pseudomonadota</taxon>
        <taxon>Gammaproteobacteria</taxon>
        <taxon>Alteromonadales</taxon>
        <taxon>Pseudoalteromonadaceae</taxon>
        <taxon>Pseudoalteromonas</taxon>
    </lineage>
</organism>
<dbReference type="Gene3D" id="1.10.40.30">
    <property type="entry name" value="Fumarase/aspartase (C-terminal domain)"/>
    <property type="match status" value="1"/>
</dbReference>
<sequence length="468" mass="50874">MAPNSLTKRLETDLLGSMQISNNAYYGIQTQRAMNNFKLSGKKLKQYPELIQALAHVKSACATANNKQGLLNNNKTNAILNAANKIINKEYDNQFLIDMIQGGAGTSSNMNINEVIANIGLEYMGLEKGKYEQLHPNTDVNMSQSTNDIYPTAVRLSILLKQKQLLTEVTLLADSFLNKSVQFNDILKLARTQLQDAVPMTLGQEFKSFASTLREDVKLITNTSRLLTEINLGGTAVGTGINTQLGYGQLAIDALCQSTNISFITANDLVEASSDMGAFVIYSATLKRLALKLSKIANDLRLLSMGPRAGLSEINLPPRQPGSSIMPGKVNPVIPEAVSQCAYQVLGNDLAISMAAEAGQLQLNAMEPLIAVNILDSITLLTNAMHMFRTLCIDDITANSERCRDLLDNSLGLVTALNPYLGYEAATKVAKQALISGDSIINLIKQQNLLTQAQLDDILQPHKMTQPA</sequence>
<dbReference type="InterPro" id="IPR051546">
    <property type="entry name" value="Aspartate_Ammonia-Lyase"/>
</dbReference>
<name>A0A1I1PYN6_9GAMM</name>